<evidence type="ECO:0000313" key="3">
    <source>
        <dbReference type="Proteomes" id="UP000199496"/>
    </source>
</evidence>
<sequence>MIYQLVYISEYTGTDSKKDLQDILTQSRRLNPQSGITGMLLFIQDSFIQVLEGEREHVQQTYARIAKDPRHGRLDMLLEHDVPKRLFPDWSMAWMPVTESELCTLAHIDQCDFETLSRLDSNIIGSMLLTFAETQSEIARSSKEA</sequence>
<keyword evidence="3" id="KW-1185">Reference proteome</keyword>
<accession>A0A1H9AE43</accession>
<dbReference type="PROSITE" id="PS50925">
    <property type="entry name" value="BLUF"/>
    <property type="match status" value="1"/>
</dbReference>
<dbReference type="SUPFAM" id="SSF54975">
    <property type="entry name" value="Acylphosphatase/BLUF domain-like"/>
    <property type="match status" value="1"/>
</dbReference>
<organism evidence="2 3">
    <name type="scientific">Ectothiorhodospira magna</name>
    <dbReference type="NCBI Taxonomy" id="867345"/>
    <lineage>
        <taxon>Bacteria</taxon>
        <taxon>Pseudomonadati</taxon>
        <taxon>Pseudomonadota</taxon>
        <taxon>Gammaproteobacteria</taxon>
        <taxon>Chromatiales</taxon>
        <taxon>Ectothiorhodospiraceae</taxon>
        <taxon>Ectothiorhodospira</taxon>
    </lineage>
</organism>
<dbReference type="Pfam" id="PF04940">
    <property type="entry name" value="BLUF"/>
    <property type="match status" value="1"/>
</dbReference>
<dbReference type="Gene3D" id="3.30.70.100">
    <property type="match status" value="1"/>
</dbReference>
<dbReference type="AlphaFoldDB" id="A0A1H9AE43"/>
<dbReference type="SMART" id="SM01034">
    <property type="entry name" value="BLUF"/>
    <property type="match status" value="1"/>
</dbReference>
<protein>
    <submittedName>
        <fullName evidence="2">Sensors of blue-light using FAD</fullName>
    </submittedName>
</protein>
<evidence type="ECO:0000259" key="1">
    <source>
        <dbReference type="PROSITE" id="PS50925"/>
    </source>
</evidence>
<evidence type="ECO:0000313" key="2">
    <source>
        <dbReference type="EMBL" id="SEP75042.1"/>
    </source>
</evidence>
<dbReference type="InterPro" id="IPR036046">
    <property type="entry name" value="Acylphosphatase-like_dom_sf"/>
</dbReference>
<dbReference type="GO" id="GO:0009882">
    <property type="term" value="F:blue light photoreceptor activity"/>
    <property type="evidence" value="ECO:0007669"/>
    <property type="project" value="InterPro"/>
</dbReference>
<name>A0A1H9AE43_9GAMM</name>
<dbReference type="GO" id="GO:0071949">
    <property type="term" value="F:FAD binding"/>
    <property type="evidence" value="ECO:0007669"/>
    <property type="project" value="InterPro"/>
</dbReference>
<dbReference type="EMBL" id="FOFO01000005">
    <property type="protein sequence ID" value="SEP75042.1"/>
    <property type="molecule type" value="Genomic_DNA"/>
</dbReference>
<gene>
    <name evidence="2" type="ORF">SAMN05421693_10528</name>
</gene>
<dbReference type="OrthoDB" id="557705at2"/>
<feature type="domain" description="BLUF" evidence="1">
    <location>
        <begin position="2"/>
        <end position="93"/>
    </location>
</feature>
<dbReference type="InterPro" id="IPR007024">
    <property type="entry name" value="BLUF_domain"/>
</dbReference>
<dbReference type="RefSeq" id="WP_090203958.1">
    <property type="nucleotide sequence ID" value="NZ_FOFO01000005.1"/>
</dbReference>
<dbReference type="STRING" id="867345.SAMN05421693_10528"/>
<dbReference type="Proteomes" id="UP000199496">
    <property type="component" value="Unassembled WGS sequence"/>
</dbReference>
<reference evidence="2 3" key="1">
    <citation type="submission" date="2016-10" db="EMBL/GenBank/DDBJ databases">
        <authorList>
            <person name="de Groot N.N."/>
        </authorList>
    </citation>
    <scope>NUCLEOTIDE SEQUENCE [LARGE SCALE GENOMIC DNA]</scope>
    <source>
        <strain evidence="2 3">B7-7</strain>
    </source>
</reference>
<proteinExistence type="predicted"/>